<sequence length="760" mass="84053">MNQNTSISHLRDSISTLDSERSNTTASSIFSVGRSNSRASTNTAISEHSLLSSTSYSSLDLSTTSQSSRNAAHGRSTTQAQYGGRSEHVLDDPRRAALLRTATQQAALRGPLLLASEVADSAARHTTPLLEKQASNKFACSHCSEVFTKKSDRKKHWNQRCQHLGDPNTPRASPGDGFVCPLCGFVARNEFQRRKHQQMSGHQGSWDPIHLSSKERFTCSNHGIIYHSAHDFYAHFDRDACPLNRHSGGKDGYRHHQTRIITLLQEGRDGRHGNHTYLYAALSAYCITHGLHKDDWHSIVHRHSAEDALALANKLEWGFQRSDRSPANRLGFTNVHHMLAQVVPVRDLTGSNPNMNSLSLHVPSSYQRGASTPAAEVDGQSPWPELSGSRFVERMERNIAQTAMLQPTCLPRQQAELRIRQQDNGFAVHRTQPLSYVGIEVPDSNFHGLASTQYDPVSRDQWEDSEASWLLDAEQNPAMSLQGQGGEFCTRKEMEVVDNAPSLFLSQATSLGASGSFNAYEPTDWLPTAIYEYPERAALTPSPAIANLASQPDMLQPANKKRPISNNSAVLADSVARSRLGPGITLAHRPMHKDPSVDMRNMAHPGSPRSSQRSSGDSVVGKWFNYPQYYDQPPTPTLLLPGTKAASFDEIATNEAKASNERSRTTGQAMKAMLRKIATPTPCEMDGDSTAQLVAIPCNSTRSRSGSMRCIHCGVIDNIECLTKHIGQQVGPRHNRRQASILDPTEVERAFHDFRHEDWL</sequence>
<dbReference type="GO" id="GO:0005506">
    <property type="term" value="F:iron ion binding"/>
    <property type="evidence" value="ECO:0007669"/>
    <property type="project" value="InterPro"/>
</dbReference>
<organism evidence="5 6">
    <name type="scientific">Septoria linicola</name>
    <dbReference type="NCBI Taxonomy" id="215465"/>
    <lineage>
        <taxon>Eukaryota</taxon>
        <taxon>Fungi</taxon>
        <taxon>Dikarya</taxon>
        <taxon>Ascomycota</taxon>
        <taxon>Pezizomycotina</taxon>
        <taxon>Dothideomycetes</taxon>
        <taxon>Dothideomycetidae</taxon>
        <taxon>Mycosphaerellales</taxon>
        <taxon>Mycosphaerellaceae</taxon>
        <taxon>Septoria</taxon>
    </lineage>
</organism>
<proteinExistence type="predicted"/>
<gene>
    <name evidence="5" type="ORF">Slin15195_G042460</name>
</gene>
<keyword evidence="6" id="KW-1185">Reference proteome</keyword>
<name>A0A9Q9EID8_9PEZI</name>
<dbReference type="AlphaFoldDB" id="A0A9Q9EID8"/>
<feature type="region of interest" description="Disordered" evidence="2">
    <location>
        <begin position="582"/>
        <end position="618"/>
    </location>
</feature>
<dbReference type="Proteomes" id="UP001056384">
    <property type="component" value="Chromosome 3"/>
</dbReference>
<evidence type="ECO:0000313" key="6">
    <source>
        <dbReference type="Proteomes" id="UP001056384"/>
    </source>
</evidence>
<feature type="domain" description="Rubredoxin-like" evidence="4">
    <location>
        <begin position="135"/>
        <end position="194"/>
    </location>
</feature>
<dbReference type="GO" id="GO:0008270">
    <property type="term" value="F:zinc ion binding"/>
    <property type="evidence" value="ECO:0007669"/>
    <property type="project" value="UniProtKB-KW"/>
</dbReference>
<dbReference type="EMBL" id="CP099420">
    <property type="protein sequence ID" value="USW50927.1"/>
    <property type="molecule type" value="Genomic_DNA"/>
</dbReference>
<feature type="region of interest" description="Disordered" evidence="2">
    <location>
        <begin position="61"/>
        <end position="88"/>
    </location>
</feature>
<dbReference type="OrthoDB" id="3634555at2759"/>
<evidence type="ECO:0000259" key="4">
    <source>
        <dbReference type="PROSITE" id="PS50903"/>
    </source>
</evidence>
<protein>
    <submittedName>
        <fullName evidence="5">Zinc finger C2H2-type, Rubredoxin-like domain-containing protein</fullName>
    </submittedName>
</protein>
<keyword evidence="1" id="KW-0479">Metal-binding</keyword>
<feature type="region of interest" description="Disordered" evidence="2">
    <location>
        <begin position="1"/>
        <end position="21"/>
    </location>
</feature>
<dbReference type="PROSITE" id="PS50903">
    <property type="entry name" value="RUBREDOXIN_LIKE"/>
    <property type="match status" value="1"/>
</dbReference>
<evidence type="ECO:0000256" key="2">
    <source>
        <dbReference type="SAM" id="MobiDB-lite"/>
    </source>
</evidence>
<dbReference type="PROSITE" id="PS50157">
    <property type="entry name" value="ZINC_FINGER_C2H2_2"/>
    <property type="match status" value="1"/>
</dbReference>
<feature type="domain" description="C2H2-type" evidence="3">
    <location>
        <begin position="138"/>
        <end position="168"/>
    </location>
</feature>
<evidence type="ECO:0000259" key="3">
    <source>
        <dbReference type="PROSITE" id="PS50157"/>
    </source>
</evidence>
<dbReference type="SMART" id="SM00355">
    <property type="entry name" value="ZnF_C2H2"/>
    <property type="match status" value="2"/>
</dbReference>
<evidence type="ECO:0000313" key="5">
    <source>
        <dbReference type="EMBL" id="USW50927.1"/>
    </source>
</evidence>
<dbReference type="InterPro" id="IPR024934">
    <property type="entry name" value="Rubredoxin-like_dom"/>
</dbReference>
<evidence type="ECO:0000256" key="1">
    <source>
        <dbReference type="PROSITE-ProRule" id="PRU00042"/>
    </source>
</evidence>
<keyword evidence="1" id="KW-0863">Zinc-finger</keyword>
<accession>A0A9Q9EID8</accession>
<keyword evidence="1" id="KW-0862">Zinc</keyword>
<dbReference type="InterPro" id="IPR013087">
    <property type="entry name" value="Znf_C2H2_type"/>
</dbReference>
<feature type="compositionally biased region" description="Low complexity" evidence="2">
    <location>
        <begin position="605"/>
        <end position="618"/>
    </location>
</feature>
<reference evidence="5" key="1">
    <citation type="submission" date="2022-06" db="EMBL/GenBank/DDBJ databases">
        <title>Complete genome sequences of two strains of the flax pathogen Septoria linicola.</title>
        <authorList>
            <person name="Lapalu N."/>
            <person name="Simon A."/>
            <person name="Demenou B."/>
            <person name="Paumier D."/>
            <person name="Guillot M.-P."/>
            <person name="Gout L."/>
            <person name="Valade R."/>
        </authorList>
    </citation>
    <scope>NUCLEOTIDE SEQUENCE</scope>
    <source>
        <strain evidence="5">SE15195</strain>
    </source>
</reference>